<protein>
    <submittedName>
        <fullName evidence="2">Uncharacterized protein</fullName>
    </submittedName>
</protein>
<feature type="region of interest" description="Disordered" evidence="1">
    <location>
        <begin position="150"/>
        <end position="170"/>
    </location>
</feature>
<keyword evidence="3" id="KW-1185">Reference proteome</keyword>
<dbReference type="AlphaFoldDB" id="A0A017SXA3"/>
<sequence>MTTDPERAFAVLVSLATLEAAAAKDELPALRQRLLDLAPSFPTGGTRRVVLDGLAAALRVDLAFLRAHPEEILSTLHARCVFDGTLAALAQRWREERAAQRPHVPWIRALVPDALLPPATALGGALLAELREAGAHALLALTDEGHVLLGEPREPRAPRPPRPPRPFTVTSRPWKGAALHHADTGAHHVDLPIPEGGNASASAFSPDGTRCALVGCSDPDGVTSSTRLWYATPEALRALRALPGWGGFDGPDPGALDLDARAGVTTLVERATGRKLAAIPLDGPWIMHPAGRIWASPTAQILLEGGAALEGRARETAP</sequence>
<gene>
    <name evidence="2" type="ORF">CAP_8338</name>
</gene>
<reference evidence="2 3" key="1">
    <citation type="submission" date="2013-05" db="EMBL/GenBank/DDBJ databases">
        <title>Genome assembly of Chondromyces apiculatus DSM 436.</title>
        <authorList>
            <person name="Sharma G."/>
            <person name="Khatri I."/>
            <person name="Kaur C."/>
            <person name="Mayilraj S."/>
            <person name="Subramanian S."/>
        </authorList>
    </citation>
    <scope>NUCLEOTIDE SEQUENCE [LARGE SCALE GENOMIC DNA]</scope>
    <source>
        <strain evidence="2 3">DSM 436</strain>
    </source>
</reference>
<evidence type="ECO:0000256" key="1">
    <source>
        <dbReference type="SAM" id="MobiDB-lite"/>
    </source>
</evidence>
<comment type="caution">
    <text evidence="2">The sequence shown here is derived from an EMBL/GenBank/DDBJ whole genome shotgun (WGS) entry which is preliminary data.</text>
</comment>
<dbReference type="Proteomes" id="UP000019678">
    <property type="component" value="Unassembled WGS sequence"/>
</dbReference>
<dbReference type="RefSeq" id="WP_044249441.1">
    <property type="nucleotide sequence ID" value="NZ_ASRX01000082.1"/>
</dbReference>
<dbReference type="EMBL" id="ASRX01000082">
    <property type="protein sequence ID" value="EYF01407.1"/>
    <property type="molecule type" value="Genomic_DNA"/>
</dbReference>
<dbReference type="OrthoDB" id="1030757at2"/>
<evidence type="ECO:0000313" key="2">
    <source>
        <dbReference type="EMBL" id="EYF01407.1"/>
    </source>
</evidence>
<proteinExistence type="predicted"/>
<evidence type="ECO:0000313" key="3">
    <source>
        <dbReference type="Proteomes" id="UP000019678"/>
    </source>
</evidence>
<name>A0A017SXA3_9BACT</name>
<accession>A0A017SXA3</accession>
<organism evidence="2 3">
    <name type="scientific">Chondromyces apiculatus DSM 436</name>
    <dbReference type="NCBI Taxonomy" id="1192034"/>
    <lineage>
        <taxon>Bacteria</taxon>
        <taxon>Pseudomonadati</taxon>
        <taxon>Myxococcota</taxon>
        <taxon>Polyangia</taxon>
        <taxon>Polyangiales</taxon>
        <taxon>Polyangiaceae</taxon>
        <taxon>Chondromyces</taxon>
    </lineage>
</organism>
<dbReference type="STRING" id="1192034.CAP_8338"/>